<keyword evidence="1" id="KW-0805">Transcription regulation</keyword>
<dbReference type="GO" id="GO:0003700">
    <property type="term" value="F:DNA-binding transcription factor activity"/>
    <property type="evidence" value="ECO:0007669"/>
    <property type="project" value="InterPro"/>
</dbReference>
<dbReference type="Proteomes" id="UP000095725">
    <property type="component" value="Unassembled WGS sequence"/>
</dbReference>
<dbReference type="STRING" id="47678.ERS852494_01328"/>
<evidence type="ECO:0000259" key="6">
    <source>
        <dbReference type="PROSITE" id="PS01124"/>
    </source>
</evidence>
<feature type="region of interest" description="Disordered" evidence="4">
    <location>
        <begin position="459"/>
        <end position="479"/>
    </location>
</feature>
<proteinExistence type="predicted"/>
<keyword evidence="5" id="KW-0812">Transmembrane</keyword>
<evidence type="ECO:0000313" key="10">
    <source>
        <dbReference type="Proteomes" id="UP000095725"/>
    </source>
</evidence>
<sequence length="592" mass="69657">MKYIHLGVCICIFLFVHNQILRADETVSDDSLYTAGYINSIYIAQPKRALQLLDEAENRKAIPLRIINELRSLSYSNMYMNKLAFMYARKAYLLDSISQKDPKHLLKMTVHLAEFSAMMSKYNESMRYAYSGIKLAQELEDREAKARLFFCIGENNWRLSFKDKAYDYFDRTIKLLRGSNKMREMMLLSYYYGAEMSFLMNDSRVKEALELAFEREKLIKRLEALPQIPEGYVDGQYSYLYAKLAYIYYVEKKNAQAEQYYQKYLSKKESHTPDGKMYSVPYLMISEQYEKALEKCKGFKEWMRTQQDTLNEQYLTVLQHEVKAYLGMHHYKEAAATRGTILAITDSINCRDRNNAALELNAMYGASEKEEYIAQQAFQLRIKNISLAFMVCIVLLTLFILWRLWRFNKTIKYKNRMLAKLINEKLADKEKRDQQSEEYEQFAISSEIELEDRLLEKEQEEQCESSDEDDTEVASGEKDENRQIFKELNRIVVQDRLYLSPELSREDLAQIVHLNNARFARMIKECTGTNFNGYINELRIDYAIQLLKTHPHYTIRAIADEAGFNSAPILYSLFKKKTGMTPYEFKKAQESL</sequence>
<dbReference type="SUPFAM" id="SSF48452">
    <property type="entry name" value="TPR-like"/>
    <property type="match status" value="1"/>
</dbReference>
<dbReference type="AlphaFoldDB" id="A0A174JUI3"/>
<feature type="compositionally biased region" description="Acidic residues" evidence="4">
    <location>
        <begin position="459"/>
        <end position="472"/>
    </location>
</feature>
<evidence type="ECO:0000256" key="1">
    <source>
        <dbReference type="ARBA" id="ARBA00023015"/>
    </source>
</evidence>
<keyword evidence="3" id="KW-0804">Transcription</keyword>
<evidence type="ECO:0000256" key="4">
    <source>
        <dbReference type="SAM" id="MobiDB-lite"/>
    </source>
</evidence>
<feature type="transmembrane region" description="Helical" evidence="5">
    <location>
        <begin position="385"/>
        <end position="405"/>
    </location>
</feature>
<dbReference type="PANTHER" id="PTHR43280">
    <property type="entry name" value="ARAC-FAMILY TRANSCRIPTIONAL REGULATOR"/>
    <property type="match status" value="1"/>
</dbReference>
<dbReference type="EMBL" id="CZAI01000002">
    <property type="protein sequence ID" value="CUP00825.1"/>
    <property type="molecule type" value="Genomic_DNA"/>
</dbReference>
<evidence type="ECO:0000313" key="9">
    <source>
        <dbReference type="Proteomes" id="UP000095657"/>
    </source>
</evidence>
<protein>
    <submittedName>
        <fullName evidence="7">AraC-type DNA-binding domain-containing proteins</fullName>
    </submittedName>
</protein>
<accession>A0A174JUI3</accession>
<dbReference type="InterPro" id="IPR009057">
    <property type="entry name" value="Homeodomain-like_sf"/>
</dbReference>
<reference evidence="9 10" key="1">
    <citation type="submission" date="2015-09" db="EMBL/GenBank/DDBJ databases">
        <authorList>
            <consortium name="Pathogen Informatics"/>
        </authorList>
    </citation>
    <scope>NUCLEOTIDE SEQUENCE [LARGE SCALE GENOMIC DNA]</scope>
    <source>
        <strain evidence="7 9">2789STDY5834880</strain>
        <strain evidence="8 10">2789STDY5834946</strain>
    </source>
</reference>
<keyword evidence="2 7" id="KW-0238">DNA-binding</keyword>
<dbReference type="InterPro" id="IPR018062">
    <property type="entry name" value="HTH_AraC-typ_CS"/>
</dbReference>
<dbReference type="EMBL" id="CZBL01000002">
    <property type="protein sequence ID" value="CUP59267.1"/>
    <property type="molecule type" value="Genomic_DNA"/>
</dbReference>
<dbReference type="PROSITE" id="PS01124">
    <property type="entry name" value="HTH_ARAC_FAMILY_2"/>
    <property type="match status" value="1"/>
</dbReference>
<evidence type="ECO:0000313" key="7">
    <source>
        <dbReference type="EMBL" id="CUP00825.1"/>
    </source>
</evidence>
<name>A0A174JUI3_9BACE</name>
<dbReference type="Proteomes" id="UP000095657">
    <property type="component" value="Unassembled WGS sequence"/>
</dbReference>
<organism evidence="7 9">
    <name type="scientific">Bacteroides caccae</name>
    <dbReference type="NCBI Taxonomy" id="47678"/>
    <lineage>
        <taxon>Bacteria</taxon>
        <taxon>Pseudomonadati</taxon>
        <taxon>Bacteroidota</taxon>
        <taxon>Bacteroidia</taxon>
        <taxon>Bacteroidales</taxon>
        <taxon>Bacteroidaceae</taxon>
        <taxon>Bacteroides</taxon>
    </lineage>
</organism>
<feature type="domain" description="HTH araC/xylS-type" evidence="6">
    <location>
        <begin position="489"/>
        <end position="588"/>
    </location>
</feature>
<evidence type="ECO:0000256" key="5">
    <source>
        <dbReference type="SAM" id="Phobius"/>
    </source>
</evidence>
<dbReference type="GO" id="GO:0043565">
    <property type="term" value="F:sequence-specific DNA binding"/>
    <property type="evidence" value="ECO:0007669"/>
    <property type="project" value="InterPro"/>
</dbReference>
<gene>
    <name evidence="7" type="ORF">ERS852494_01328</name>
    <name evidence="8" type="ORF">ERS852558_00541</name>
</gene>
<keyword evidence="5" id="KW-1133">Transmembrane helix</keyword>
<dbReference type="SUPFAM" id="SSF46689">
    <property type="entry name" value="Homeodomain-like"/>
    <property type="match status" value="1"/>
</dbReference>
<dbReference type="SMART" id="SM00342">
    <property type="entry name" value="HTH_ARAC"/>
    <property type="match status" value="1"/>
</dbReference>
<dbReference type="Pfam" id="PF12833">
    <property type="entry name" value="HTH_18"/>
    <property type="match status" value="1"/>
</dbReference>
<evidence type="ECO:0000256" key="3">
    <source>
        <dbReference type="ARBA" id="ARBA00023163"/>
    </source>
</evidence>
<dbReference type="InterPro" id="IPR018060">
    <property type="entry name" value="HTH_AraC"/>
</dbReference>
<dbReference type="PROSITE" id="PS00041">
    <property type="entry name" value="HTH_ARAC_FAMILY_1"/>
    <property type="match status" value="1"/>
</dbReference>
<evidence type="ECO:0000256" key="2">
    <source>
        <dbReference type="ARBA" id="ARBA00023125"/>
    </source>
</evidence>
<keyword evidence="5" id="KW-0472">Membrane</keyword>
<dbReference type="Gene3D" id="1.10.10.60">
    <property type="entry name" value="Homeodomain-like"/>
    <property type="match status" value="2"/>
</dbReference>
<evidence type="ECO:0000313" key="8">
    <source>
        <dbReference type="EMBL" id="CUP59267.1"/>
    </source>
</evidence>
<dbReference type="Gene3D" id="1.25.40.10">
    <property type="entry name" value="Tetratricopeptide repeat domain"/>
    <property type="match status" value="1"/>
</dbReference>
<dbReference type="InterPro" id="IPR011990">
    <property type="entry name" value="TPR-like_helical_dom_sf"/>
</dbReference>
<dbReference type="PANTHER" id="PTHR43280:SF34">
    <property type="entry name" value="ARAC-FAMILY TRANSCRIPTIONAL REGULATOR"/>
    <property type="match status" value="1"/>
</dbReference>